<keyword evidence="2" id="KW-0808">Transferase</keyword>
<dbReference type="EMBL" id="LAZR01061020">
    <property type="protein sequence ID" value="KKK64448.1"/>
    <property type="molecule type" value="Genomic_DNA"/>
</dbReference>
<keyword evidence="3" id="KW-0547">Nucleotide-binding</keyword>
<dbReference type="GO" id="GO:0005524">
    <property type="term" value="F:ATP binding"/>
    <property type="evidence" value="ECO:0007669"/>
    <property type="project" value="UniProtKB-KW"/>
</dbReference>
<dbReference type="InterPro" id="IPR011009">
    <property type="entry name" value="Kinase-like_dom_sf"/>
</dbReference>
<reference evidence="7" key="1">
    <citation type="journal article" date="2015" name="Nature">
        <title>Complex archaea that bridge the gap between prokaryotes and eukaryotes.</title>
        <authorList>
            <person name="Spang A."/>
            <person name="Saw J.H."/>
            <person name="Jorgensen S.L."/>
            <person name="Zaremba-Niedzwiedzka K."/>
            <person name="Martijn J."/>
            <person name="Lind A.E."/>
            <person name="van Eijk R."/>
            <person name="Schleper C."/>
            <person name="Guy L."/>
            <person name="Ettema T.J."/>
        </authorList>
    </citation>
    <scope>NUCLEOTIDE SEQUENCE</scope>
</reference>
<feature type="non-terminal residue" evidence="7">
    <location>
        <position position="1"/>
    </location>
</feature>
<protein>
    <recommendedName>
        <fullName evidence="6">Protein kinase domain-containing protein</fullName>
    </recommendedName>
</protein>
<evidence type="ECO:0000256" key="4">
    <source>
        <dbReference type="ARBA" id="ARBA00022777"/>
    </source>
</evidence>
<dbReference type="CDD" id="cd14014">
    <property type="entry name" value="STKc_PknB_like"/>
    <property type="match status" value="1"/>
</dbReference>
<dbReference type="PROSITE" id="PS00107">
    <property type="entry name" value="PROTEIN_KINASE_ATP"/>
    <property type="match status" value="1"/>
</dbReference>
<evidence type="ECO:0000256" key="5">
    <source>
        <dbReference type="ARBA" id="ARBA00022840"/>
    </source>
</evidence>
<feature type="non-terminal residue" evidence="7">
    <location>
        <position position="368"/>
    </location>
</feature>
<dbReference type="FunFam" id="1.10.510.10:FF:000021">
    <property type="entry name" value="Serine/threonine protein kinase"/>
    <property type="match status" value="1"/>
</dbReference>
<feature type="domain" description="Protein kinase" evidence="6">
    <location>
        <begin position="24"/>
        <end position="286"/>
    </location>
</feature>
<dbReference type="Gene3D" id="3.30.200.20">
    <property type="entry name" value="Phosphorylase Kinase, domain 1"/>
    <property type="match status" value="1"/>
</dbReference>
<accession>A0A0F8X6P0</accession>
<dbReference type="Pfam" id="PF00069">
    <property type="entry name" value="Pkinase"/>
    <property type="match status" value="1"/>
</dbReference>
<dbReference type="GO" id="GO:0004674">
    <property type="term" value="F:protein serine/threonine kinase activity"/>
    <property type="evidence" value="ECO:0007669"/>
    <property type="project" value="UniProtKB-KW"/>
</dbReference>
<dbReference type="InterPro" id="IPR000719">
    <property type="entry name" value="Prot_kinase_dom"/>
</dbReference>
<dbReference type="Gene3D" id="1.10.510.10">
    <property type="entry name" value="Transferase(Phosphotransferase) domain 1"/>
    <property type="match status" value="1"/>
</dbReference>
<dbReference type="SUPFAM" id="SSF56112">
    <property type="entry name" value="Protein kinase-like (PK-like)"/>
    <property type="match status" value="1"/>
</dbReference>
<keyword evidence="5" id="KW-0067">ATP-binding</keyword>
<dbReference type="PROSITE" id="PS00108">
    <property type="entry name" value="PROTEIN_KINASE_ST"/>
    <property type="match status" value="1"/>
</dbReference>
<organism evidence="7">
    <name type="scientific">marine sediment metagenome</name>
    <dbReference type="NCBI Taxonomy" id="412755"/>
    <lineage>
        <taxon>unclassified sequences</taxon>
        <taxon>metagenomes</taxon>
        <taxon>ecological metagenomes</taxon>
    </lineage>
</organism>
<dbReference type="PANTHER" id="PTHR43289:SF6">
    <property type="entry name" value="SERINE_THREONINE-PROTEIN KINASE NEKL-3"/>
    <property type="match status" value="1"/>
</dbReference>
<name>A0A0F8X6P0_9ZZZZ</name>
<evidence type="ECO:0000259" key="6">
    <source>
        <dbReference type="PROSITE" id="PS50011"/>
    </source>
</evidence>
<gene>
    <name evidence="7" type="ORF">LCGC14_2984110</name>
</gene>
<dbReference type="PROSITE" id="PS50011">
    <property type="entry name" value="PROTEIN_KINASE_DOM"/>
    <property type="match status" value="1"/>
</dbReference>
<evidence type="ECO:0000256" key="3">
    <source>
        <dbReference type="ARBA" id="ARBA00022741"/>
    </source>
</evidence>
<evidence type="ECO:0000256" key="1">
    <source>
        <dbReference type="ARBA" id="ARBA00022527"/>
    </source>
</evidence>
<dbReference type="InterPro" id="IPR008271">
    <property type="entry name" value="Ser/Thr_kinase_AS"/>
</dbReference>
<dbReference type="PANTHER" id="PTHR43289">
    <property type="entry name" value="MITOGEN-ACTIVATED PROTEIN KINASE KINASE KINASE 20-RELATED"/>
    <property type="match status" value="1"/>
</dbReference>
<evidence type="ECO:0000256" key="2">
    <source>
        <dbReference type="ARBA" id="ARBA00022679"/>
    </source>
</evidence>
<comment type="caution">
    <text evidence="7">The sequence shown here is derived from an EMBL/GenBank/DDBJ whole genome shotgun (WGS) entry which is preliminary data.</text>
</comment>
<dbReference type="InterPro" id="IPR017441">
    <property type="entry name" value="Protein_kinase_ATP_BS"/>
</dbReference>
<sequence>DSQDTEVTMAGGGDAGKSNASSRYTIKKTLGKGAMGVVSLATDNVLERDVAIKELHASLSHDTDLMHRFRREAKVLAKMAHPGVVQIFDFVEDGDAVWIVMEFVKGMELADYLKERGPLSVKEAAPLGIQLAEALAYTHSLDIIHRDFKPANVLLSETGALKIMDFGLAKLVQSAQHTMAGTILGTPSYMSPEQAEGKTADARSDIYALGIVLYKMVTGKVPFTGDLASVLAQHISKPPVPLRQINPSIPESFDELILSMLEKKPAKRVQDMADEAESLRAYEEYASGQTVVSDRATVEGESELDEFLDKRQDMDREFEERFKKVLTVMFTDLKGSTTIAEKEGDLSSRILIKDHNKIVSTNIRDNNG</sequence>
<proteinExistence type="predicted"/>
<keyword evidence="4" id="KW-0418">Kinase</keyword>
<dbReference type="AlphaFoldDB" id="A0A0F8X6P0"/>
<evidence type="ECO:0000313" key="7">
    <source>
        <dbReference type="EMBL" id="KKK64448.1"/>
    </source>
</evidence>
<keyword evidence="1" id="KW-0723">Serine/threonine-protein kinase</keyword>